<name>A0ABR1IPH1_9AGAR</name>
<reference evidence="2 3" key="1">
    <citation type="submission" date="2024-01" db="EMBL/GenBank/DDBJ databases">
        <title>A draft genome for the cacao thread blight pathogen Marasmiellus scandens.</title>
        <authorList>
            <person name="Baruah I.K."/>
            <person name="Leung J."/>
            <person name="Bukari Y."/>
            <person name="Amoako-Attah I."/>
            <person name="Meinhardt L.W."/>
            <person name="Bailey B.A."/>
            <person name="Cohen S.P."/>
        </authorList>
    </citation>
    <scope>NUCLEOTIDE SEQUENCE [LARGE SCALE GENOMIC DNA]</scope>
    <source>
        <strain evidence="2 3">GH-19</strain>
    </source>
</reference>
<gene>
    <name evidence="2" type="ORF">VKT23_019426</name>
</gene>
<accession>A0ABR1IPH1</accession>
<organism evidence="2 3">
    <name type="scientific">Marasmiellus scandens</name>
    <dbReference type="NCBI Taxonomy" id="2682957"/>
    <lineage>
        <taxon>Eukaryota</taxon>
        <taxon>Fungi</taxon>
        <taxon>Dikarya</taxon>
        <taxon>Basidiomycota</taxon>
        <taxon>Agaricomycotina</taxon>
        <taxon>Agaricomycetes</taxon>
        <taxon>Agaricomycetidae</taxon>
        <taxon>Agaricales</taxon>
        <taxon>Marasmiineae</taxon>
        <taxon>Omphalotaceae</taxon>
        <taxon>Marasmiellus</taxon>
    </lineage>
</organism>
<protein>
    <submittedName>
        <fullName evidence="2">Uncharacterized protein</fullName>
    </submittedName>
</protein>
<sequence>MIRPSLMNLLEDHLEEIMNRLDKSSAQDRNPYESVIDGFVNAFLNSTLSIWDGVGVEPQGTYAEAADQKAMREQGMWSMEANDAMTEIGMDELFAHYGDSWRESGPSFGGFTSPSPSRLPLAEDSFDFASGIRMTSSPSKFNAKRDHSPSKIASSHLASLDSSKAENPVDLGEESMYLPEPSDSSRSLSSANTSFIQLPHSFSSDAEAGRDFIPGVMLDPHGRLTLIKGVIGRPDFTVVVWKKMADTAFILVEDKIQKKADAVRQIKRYMGDYLQVERPILGMVYVLTPTGKDQGLSVALFRQVKDSKEIRSLGPQGLADNEKDVIWFKPLDPFVCEQVKKALKEAISS</sequence>
<evidence type="ECO:0000313" key="2">
    <source>
        <dbReference type="EMBL" id="KAK7435895.1"/>
    </source>
</evidence>
<proteinExistence type="predicted"/>
<dbReference type="Proteomes" id="UP001498398">
    <property type="component" value="Unassembled WGS sequence"/>
</dbReference>
<comment type="caution">
    <text evidence="2">The sequence shown here is derived from an EMBL/GenBank/DDBJ whole genome shotgun (WGS) entry which is preliminary data.</text>
</comment>
<keyword evidence="3" id="KW-1185">Reference proteome</keyword>
<feature type="region of interest" description="Disordered" evidence="1">
    <location>
        <begin position="138"/>
        <end position="167"/>
    </location>
</feature>
<evidence type="ECO:0000256" key="1">
    <source>
        <dbReference type="SAM" id="MobiDB-lite"/>
    </source>
</evidence>
<evidence type="ECO:0000313" key="3">
    <source>
        <dbReference type="Proteomes" id="UP001498398"/>
    </source>
</evidence>
<dbReference type="EMBL" id="JBANRG010000101">
    <property type="protein sequence ID" value="KAK7435895.1"/>
    <property type="molecule type" value="Genomic_DNA"/>
</dbReference>
<feature type="compositionally biased region" description="Polar residues" evidence="1">
    <location>
        <begin position="151"/>
        <end position="162"/>
    </location>
</feature>